<reference evidence="1 2" key="2">
    <citation type="journal article" date="2012" name="Stand. Genomic Sci.">
        <title>Complete genome sequence of the aquatic bacterium Runella slithyformis type strain (LSU 4(T)).</title>
        <authorList>
            <person name="Copeland A."/>
            <person name="Zhang X."/>
            <person name="Misra M."/>
            <person name="Lapidus A."/>
            <person name="Nolan M."/>
            <person name="Lucas S."/>
            <person name="Deshpande S."/>
            <person name="Cheng J.F."/>
            <person name="Tapia R."/>
            <person name="Goodwin L.A."/>
            <person name="Pitluck S."/>
            <person name="Liolios K."/>
            <person name="Pagani I."/>
            <person name="Ivanova N."/>
            <person name="Mikhailova N."/>
            <person name="Pati A."/>
            <person name="Chen A."/>
            <person name="Palaniappan K."/>
            <person name="Land M."/>
            <person name="Hauser L."/>
            <person name="Pan C."/>
            <person name="Jeffries C.D."/>
            <person name="Detter J.C."/>
            <person name="Brambilla E.M."/>
            <person name="Rohde M."/>
            <person name="Djao O.D."/>
            <person name="Goker M."/>
            <person name="Sikorski J."/>
            <person name="Tindall B.J."/>
            <person name="Woyke T."/>
            <person name="Bristow J."/>
            <person name="Eisen J.A."/>
            <person name="Markowitz V."/>
            <person name="Hugenholtz P."/>
            <person name="Kyrpides N.C."/>
            <person name="Klenk H.P."/>
            <person name="Mavromatis K."/>
        </authorList>
    </citation>
    <scope>NUCLEOTIDE SEQUENCE [LARGE SCALE GENOMIC DNA]</scope>
    <source>
        <strain evidence="2">ATCC 29530 / DSM 19594 / LMG 11500 / NCIMB 11436 / LSU 4</strain>
    </source>
</reference>
<organism evidence="1 2">
    <name type="scientific">Runella slithyformis (strain ATCC 29530 / DSM 19594 / LMG 11500 / NCIMB 11436 / LSU 4)</name>
    <dbReference type="NCBI Taxonomy" id="761193"/>
    <lineage>
        <taxon>Bacteria</taxon>
        <taxon>Pseudomonadati</taxon>
        <taxon>Bacteroidota</taxon>
        <taxon>Cytophagia</taxon>
        <taxon>Cytophagales</taxon>
        <taxon>Spirosomataceae</taxon>
        <taxon>Runella</taxon>
    </lineage>
</organism>
<geneLocation type="plasmid" evidence="1 2">
    <name>pRUNSL04</name>
</geneLocation>
<reference evidence="2" key="1">
    <citation type="submission" date="2011-06" db="EMBL/GenBank/DDBJ databases">
        <title>The complete genome of plasmid 4 of Runella slithyformis DSM 19594.</title>
        <authorList>
            <consortium name="US DOE Joint Genome Institute (JGI-PGF)"/>
            <person name="Lucas S."/>
            <person name="Han J."/>
            <person name="Lapidus A."/>
            <person name="Bruce D."/>
            <person name="Goodwin L."/>
            <person name="Pitluck S."/>
            <person name="Peters L."/>
            <person name="Kyrpides N."/>
            <person name="Mavromatis K."/>
            <person name="Ivanova N."/>
            <person name="Ovchinnikova G."/>
            <person name="Zhang X."/>
            <person name="Misra M."/>
            <person name="Detter J.C."/>
            <person name="Tapia R."/>
            <person name="Han C."/>
            <person name="Land M."/>
            <person name="Hauser L."/>
            <person name="Markowitz V."/>
            <person name="Cheng J.-F."/>
            <person name="Hugenholtz P."/>
            <person name="Woyke T."/>
            <person name="Wu D."/>
            <person name="Tindall B."/>
            <person name="Faehrich R."/>
            <person name="Brambilla E."/>
            <person name="Klenk H.-P."/>
            <person name="Eisen J.A."/>
        </authorList>
    </citation>
    <scope>NUCLEOTIDE SEQUENCE [LARGE SCALE GENOMIC DNA]</scope>
    <source>
        <strain evidence="2">ATCC 29530 / DSM 19594 / LMG 11500 / NCIMB 11436 / LSU 4</strain>
        <plasmid evidence="2">pRUNSL04</plasmid>
    </source>
</reference>
<keyword evidence="2" id="KW-1185">Reference proteome</keyword>
<protein>
    <submittedName>
        <fullName evidence="1">Uncharacterized protein</fullName>
    </submittedName>
</protein>
<name>A0A7U4E9A9_RUNSL</name>
<dbReference type="AlphaFoldDB" id="A0A7U4E9A9"/>
<proteinExistence type="predicted"/>
<accession>A0A7U4E9A9</accession>
<keyword evidence="1" id="KW-0614">Plasmid</keyword>
<dbReference type="Proteomes" id="UP000000493">
    <property type="component" value="Plasmid pRUNSL04"/>
</dbReference>
<dbReference type="EMBL" id="CP002863">
    <property type="protein sequence ID" value="AEI52213.1"/>
    <property type="molecule type" value="Genomic_DNA"/>
</dbReference>
<evidence type="ECO:0000313" key="2">
    <source>
        <dbReference type="Proteomes" id="UP000000493"/>
    </source>
</evidence>
<sequence length="32" mass="3780">MRKSISSFQKPCVFKIHYIFLNTDNGFNNGWS</sequence>
<evidence type="ECO:0000313" key="1">
    <source>
        <dbReference type="EMBL" id="AEI52213.1"/>
    </source>
</evidence>
<dbReference type="KEGG" id="rsi:Runsl_5805"/>
<gene>
    <name evidence="1" type="ordered locus">Runsl_5805</name>
</gene>